<dbReference type="InterPro" id="IPR012317">
    <property type="entry name" value="Poly(ADP-ribose)pol_cat_dom"/>
</dbReference>
<dbReference type="Pfam" id="PF00644">
    <property type="entry name" value="PARP"/>
    <property type="match status" value="1"/>
</dbReference>
<protein>
    <submittedName>
        <fullName evidence="2">Poly(ADPribose) polymerase catalytic domain containing protein</fullName>
    </submittedName>
</protein>
<name>L8H6I0_ACACF</name>
<feature type="domain" description="PARP catalytic" evidence="1">
    <location>
        <begin position="164"/>
        <end position="287"/>
    </location>
</feature>
<reference evidence="2 3" key="1">
    <citation type="journal article" date="2013" name="Genome Biol.">
        <title>Genome of Acanthamoeba castellanii highlights extensive lateral gene transfer and early evolution of tyrosine kinase signaling.</title>
        <authorList>
            <person name="Clarke M."/>
            <person name="Lohan A.J."/>
            <person name="Liu B."/>
            <person name="Lagkouvardos I."/>
            <person name="Roy S."/>
            <person name="Zafar N."/>
            <person name="Bertelli C."/>
            <person name="Schilde C."/>
            <person name="Kianianmomeni A."/>
            <person name="Burglin T.R."/>
            <person name="Frech C."/>
            <person name="Turcotte B."/>
            <person name="Kopec K.O."/>
            <person name="Synnott J.M."/>
            <person name="Choo C."/>
            <person name="Paponov I."/>
            <person name="Finkler A."/>
            <person name="Soon Heng Tan C."/>
            <person name="Hutchins A.P."/>
            <person name="Weinmeier T."/>
            <person name="Rattei T."/>
            <person name="Chu J.S."/>
            <person name="Gimenez G."/>
            <person name="Irimia M."/>
            <person name="Rigden D.J."/>
            <person name="Fitzpatrick D.A."/>
            <person name="Lorenzo-Morales J."/>
            <person name="Bateman A."/>
            <person name="Chiu C.H."/>
            <person name="Tang P."/>
            <person name="Hegemann P."/>
            <person name="Fromm H."/>
            <person name="Raoult D."/>
            <person name="Greub G."/>
            <person name="Miranda-Saavedra D."/>
            <person name="Chen N."/>
            <person name="Nash P."/>
            <person name="Ginger M.L."/>
            <person name="Horn M."/>
            <person name="Schaap P."/>
            <person name="Caler L."/>
            <person name="Loftus B."/>
        </authorList>
    </citation>
    <scope>NUCLEOTIDE SEQUENCE [LARGE SCALE GENOMIC DNA]</scope>
    <source>
        <strain evidence="2 3">Neff</strain>
    </source>
</reference>
<dbReference type="Proteomes" id="UP000011083">
    <property type="component" value="Unassembled WGS sequence"/>
</dbReference>
<dbReference type="GO" id="GO:0003950">
    <property type="term" value="F:NAD+ poly-ADP-ribosyltransferase activity"/>
    <property type="evidence" value="ECO:0007669"/>
    <property type="project" value="InterPro"/>
</dbReference>
<dbReference type="Gene3D" id="3.90.228.10">
    <property type="match status" value="1"/>
</dbReference>
<accession>L8H6I0</accession>
<organism evidence="2 3">
    <name type="scientific">Acanthamoeba castellanii (strain ATCC 30010 / Neff)</name>
    <dbReference type="NCBI Taxonomy" id="1257118"/>
    <lineage>
        <taxon>Eukaryota</taxon>
        <taxon>Amoebozoa</taxon>
        <taxon>Discosea</taxon>
        <taxon>Longamoebia</taxon>
        <taxon>Centramoebida</taxon>
        <taxon>Acanthamoebidae</taxon>
        <taxon>Acanthamoeba</taxon>
    </lineage>
</organism>
<dbReference type="KEGG" id="acan:ACA1_114300"/>
<evidence type="ECO:0000259" key="1">
    <source>
        <dbReference type="Pfam" id="PF00644"/>
    </source>
</evidence>
<gene>
    <name evidence="2" type="ORF">ACA1_114300</name>
</gene>
<dbReference type="EMBL" id="KB007926">
    <property type="protein sequence ID" value="ELR20061.1"/>
    <property type="molecule type" value="Genomic_DNA"/>
</dbReference>
<sequence>MKEEEEQEVVATTYAGLEWKVKQLVTAAINAQTMKPALTKHFAEEKLEAASLEDVKAALDALQSIEERDLEEDEVELSNASKIHILKQVVAYLEHAPYSELPFSCGEVVKEVMANFYSIRAATTNLLNYRKLQSIHDEINDENVAEHCYENLFNYHIEPLAKNSHEFRTILKYLGETNTMPKTSLQVKEVFVLKEKAAYAEHVHGAGFESTYNDEKRILLWHGVPRHQVFHALTAEIPRTAQGSFMFSSQFAYAVCQEQETCNSIYREPAAQENACLLLAEVAVGEPERTLGSGRSFPLLTLRNDPCRLARDWTMERLSDKVVRNDHAIHNETNARSHEVTKLQDGVVVPQGPVRCLPLDRKKWREFRRGLHWYLPAASPLLALLLGRANAARVTAAVHGVLRTS</sequence>
<evidence type="ECO:0000313" key="2">
    <source>
        <dbReference type="EMBL" id="ELR20061.1"/>
    </source>
</evidence>
<dbReference type="GeneID" id="14920904"/>
<dbReference type="VEuPathDB" id="AmoebaDB:ACA1_114300"/>
<keyword evidence="3" id="KW-1185">Reference proteome</keyword>
<dbReference type="SUPFAM" id="SSF56399">
    <property type="entry name" value="ADP-ribosylation"/>
    <property type="match status" value="1"/>
</dbReference>
<proteinExistence type="predicted"/>
<evidence type="ECO:0000313" key="3">
    <source>
        <dbReference type="Proteomes" id="UP000011083"/>
    </source>
</evidence>
<dbReference type="AlphaFoldDB" id="L8H6I0"/>
<dbReference type="RefSeq" id="XP_004342171.1">
    <property type="nucleotide sequence ID" value="XM_004342122.1"/>
</dbReference>